<dbReference type="InterPro" id="IPR050833">
    <property type="entry name" value="Poly_Biosynth_Transport"/>
</dbReference>
<feature type="transmembrane region" description="Helical" evidence="7">
    <location>
        <begin position="345"/>
        <end position="370"/>
    </location>
</feature>
<evidence type="ECO:0000313" key="9">
    <source>
        <dbReference type="Proteomes" id="UP001416858"/>
    </source>
</evidence>
<dbReference type="PANTHER" id="PTHR30250">
    <property type="entry name" value="PST FAMILY PREDICTED COLANIC ACID TRANSPORTER"/>
    <property type="match status" value="1"/>
</dbReference>
<feature type="transmembrane region" description="Helical" evidence="7">
    <location>
        <begin position="264"/>
        <end position="281"/>
    </location>
</feature>
<dbReference type="Proteomes" id="UP001416858">
    <property type="component" value="Unassembled WGS sequence"/>
</dbReference>
<evidence type="ECO:0000256" key="5">
    <source>
        <dbReference type="ARBA" id="ARBA00023136"/>
    </source>
</evidence>
<protein>
    <recommendedName>
        <fullName evidence="10">Polysaccharide biosynthesis protein</fullName>
    </recommendedName>
</protein>
<keyword evidence="2" id="KW-1003">Cell membrane</keyword>
<dbReference type="PANTHER" id="PTHR30250:SF11">
    <property type="entry name" value="O-ANTIGEN TRANSPORTER-RELATED"/>
    <property type="match status" value="1"/>
</dbReference>
<feature type="transmembrane region" description="Helical" evidence="7">
    <location>
        <begin position="236"/>
        <end position="258"/>
    </location>
</feature>
<dbReference type="EMBL" id="BAABRO010000018">
    <property type="protein sequence ID" value="GAA5509982.1"/>
    <property type="molecule type" value="Genomic_DNA"/>
</dbReference>
<feature type="transmembrane region" description="Helical" evidence="7">
    <location>
        <begin position="377"/>
        <end position="399"/>
    </location>
</feature>
<feature type="transmembrane region" description="Helical" evidence="7">
    <location>
        <begin position="20"/>
        <end position="43"/>
    </location>
</feature>
<feature type="region of interest" description="Disordered" evidence="6">
    <location>
        <begin position="433"/>
        <end position="463"/>
    </location>
</feature>
<feature type="transmembrane region" description="Helical" evidence="7">
    <location>
        <begin position="162"/>
        <end position="181"/>
    </location>
</feature>
<evidence type="ECO:0008006" key="10">
    <source>
        <dbReference type="Google" id="ProtNLM"/>
    </source>
</evidence>
<feature type="transmembrane region" description="Helical" evidence="7">
    <location>
        <begin position="405"/>
        <end position="423"/>
    </location>
</feature>
<evidence type="ECO:0000256" key="7">
    <source>
        <dbReference type="SAM" id="Phobius"/>
    </source>
</evidence>
<evidence type="ECO:0000256" key="6">
    <source>
        <dbReference type="SAM" id="MobiDB-lite"/>
    </source>
</evidence>
<evidence type="ECO:0000256" key="3">
    <source>
        <dbReference type="ARBA" id="ARBA00022692"/>
    </source>
</evidence>
<keyword evidence="4 7" id="KW-1133">Transmembrane helix</keyword>
<keyword evidence="5 7" id="KW-0472">Membrane</keyword>
<feature type="transmembrane region" description="Helical" evidence="7">
    <location>
        <begin position="312"/>
        <end position="330"/>
    </location>
</feature>
<evidence type="ECO:0000256" key="4">
    <source>
        <dbReference type="ARBA" id="ARBA00022989"/>
    </source>
</evidence>
<keyword evidence="3 7" id="KW-0812">Transmembrane</keyword>
<feature type="transmembrane region" description="Helical" evidence="7">
    <location>
        <begin position="187"/>
        <end position="210"/>
    </location>
</feature>
<accession>A0ABP9VXW3</accession>
<proteinExistence type="predicted"/>
<comment type="subcellular location">
    <subcellularLocation>
        <location evidence="1">Cell membrane</location>
        <topology evidence="1">Multi-pass membrane protein</topology>
    </subcellularLocation>
</comment>
<feature type="compositionally biased region" description="Basic residues" evidence="6">
    <location>
        <begin position="433"/>
        <end position="442"/>
    </location>
</feature>
<feature type="compositionally biased region" description="Basic and acidic residues" evidence="6">
    <location>
        <begin position="452"/>
        <end position="463"/>
    </location>
</feature>
<evidence type="ECO:0000313" key="8">
    <source>
        <dbReference type="EMBL" id="GAA5509982.1"/>
    </source>
</evidence>
<evidence type="ECO:0000256" key="1">
    <source>
        <dbReference type="ARBA" id="ARBA00004651"/>
    </source>
</evidence>
<feature type="transmembrane region" description="Helical" evidence="7">
    <location>
        <begin position="55"/>
        <end position="78"/>
    </location>
</feature>
<organism evidence="8 9">
    <name type="scientific">Novipirellula caenicola</name>
    <dbReference type="NCBI Taxonomy" id="1536901"/>
    <lineage>
        <taxon>Bacteria</taxon>
        <taxon>Pseudomonadati</taxon>
        <taxon>Planctomycetota</taxon>
        <taxon>Planctomycetia</taxon>
        <taxon>Pirellulales</taxon>
        <taxon>Pirellulaceae</taxon>
        <taxon>Novipirellula</taxon>
    </lineage>
</organism>
<name>A0ABP9VXW3_9BACT</name>
<sequence length="463" mass="50695">MPPLHVEATFHTSLPQREGVTTIVLTTLNVIGVLVGYMITMLLARQLADDDFEQYVGAIATLGLLASLGEAGFGKYGLRIVPVYVAGDQPSPLRGYLRFAYGGTLLMSLLVGLGVALMQIPVLETNHRNVMFLAIVSLPVVAAAGVTIDLLMAFQMATRATLISRVLVPLTTLALVGFTTIEVGITPFRAVLCFCIGSMVGLIIAMSLLVGRSRHYAEKVIDPSVRSTWARDSFSYLVFYALIAWLFRATLVVAYHVPHQGHEVAILAPAFETGCLILLLAKATDKYYQPTIALGIETSQWRRLTEMRRTRFWVISTGVLMFLVVVIFAGDEILMLYGERFSDSYVPLCIVAFGSSVWTLFSLSPTFLLFAGERRTLLSLLCIHAVGLVVLLVLFFQAFGAAGAAAAYAISISSFAISNLLFANRHFRKLRAQSMSRKRKTRSPVASQNDSQADRVPESKSPR</sequence>
<keyword evidence="9" id="KW-1185">Reference proteome</keyword>
<reference evidence="8 9" key="1">
    <citation type="submission" date="2024-02" db="EMBL/GenBank/DDBJ databases">
        <title>Rhodopirellula caenicola NBRC 110016.</title>
        <authorList>
            <person name="Ichikawa N."/>
            <person name="Katano-Makiyama Y."/>
            <person name="Hidaka K."/>
        </authorList>
    </citation>
    <scope>NUCLEOTIDE SEQUENCE [LARGE SCALE GENOMIC DNA]</scope>
    <source>
        <strain evidence="8 9">NBRC 110016</strain>
    </source>
</reference>
<evidence type="ECO:0000256" key="2">
    <source>
        <dbReference type="ARBA" id="ARBA00022475"/>
    </source>
</evidence>
<feature type="transmembrane region" description="Helical" evidence="7">
    <location>
        <begin position="99"/>
        <end position="118"/>
    </location>
</feature>
<gene>
    <name evidence="8" type="ORF">Rcae01_05487</name>
</gene>
<dbReference type="RefSeq" id="WP_345687517.1">
    <property type="nucleotide sequence ID" value="NZ_BAABRO010000018.1"/>
</dbReference>
<feature type="transmembrane region" description="Helical" evidence="7">
    <location>
        <begin position="130"/>
        <end position="150"/>
    </location>
</feature>
<comment type="caution">
    <text evidence="8">The sequence shown here is derived from an EMBL/GenBank/DDBJ whole genome shotgun (WGS) entry which is preliminary data.</text>
</comment>